<keyword evidence="21" id="KW-0333">Golgi apparatus</keyword>
<dbReference type="CDD" id="cd11281">
    <property type="entry name" value="ADF_drebrin_like"/>
    <property type="match status" value="1"/>
</dbReference>
<dbReference type="FunFam" id="3.40.20.10:FF:000011">
    <property type="entry name" value="Drebrin-like protein B"/>
    <property type="match status" value="1"/>
</dbReference>
<evidence type="ECO:0000256" key="7">
    <source>
        <dbReference type="ARBA" id="ARBA00004413"/>
    </source>
</evidence>
<dbReference type="SMART" id="SM00326">
    <property type="entry name" value="SH3"/>
    <property type="match status" value="1"/>
</dbReference>
<evidence type="ECO:0000256" key="14">
    <source>
        <dbReference type="ARBA" id="ARBA00022443"/>
    </source>
</evidence>
<dbReference type="EMBL" id="OY660875">
    <property type="protein sequence ID" value="CAJ1067890.1"/>
    <property type="molecule type" value="Genomic_DNA"/>
</dbReference>
<feature type="domain" description="SH3" evidence="31">
    <location>
        <begin position="379"/>
        <end position="437"/>
    </location>
</feature>
<evidence type="ECO:0000256" key="5">
    <source>
        <dbReference type="ARBA" id="ARBA00004279"/>
    </source>
</evidence>
<keyword evidence="26" id="KW-0966">Cell projection</keyword>
<organism evidence="33 34">
    <name type="scientific">Xyrichtys novacula</name>
    <name type="common">Pearly razorfish</name>
    <name type="synonym">Hemipteronotus novacula</name>
    <dbReference type="NCBI Taxonomy" id="13765"/>
    <lineage>
        <taxon>Eukaryota</taxon>
        <taxon>Metazoa</taxon>
        <taxon>Chordata</taxon>
        <taxon>Craniata</taxon>
        <taxon>Vertebrata</taxon>
        <taxon>Euteleostomi</taxon>
        <taxon>Actinopterygii</taxon>
        <taxon>Neopterygii</taxon>
        <taxon>Teleostei</taxon>
        <taxon>Neoteleostei</taxon>
        <taxon>Acanthomorphata</taxon>
        <taxon>Eupercaria</taxon>
        <taxon>Labriformes</taxon>
        <taxon>Labridae</taxon>
        <taxon>Xyrichtys</taxon>
    </lineage>
</organism>
<keyword evidence="34" id="KW-1185">Reference proteome</keyword>
<evidence type="ECO:0000256" key="23">
    <source>
        <dbReference type="ARBA" id="ARBA00023136"/>
    </source>
</evidence>
<dbReference type="GO" id="GO:0045773">
    <property type="term" value="P:positive regulation of axon extension"/>
    <property type="evidence" value="ECO:0007669"/>
    <property type="project" value="TreeGrafter"/>
</dbReference>
<protein>
    <submittedName>
        <fullName evidence="33">Drebrin-like b isoform X2</fullName>
    </submittedName>
</protein>
<dbReference type="Proteomes" id="UP001178508">
    <property type="component" value="Chromosome 12"/>
</dbReference>
<dbReference type="InterPro" id="IPR029006">
    <property type="entry name" value="ADF-H/Gelsolin-like_dom_sf"/>
</dbReference>
<feature type="region of interest" description="Disordered" evidence="30">
    <location>
        <begin position="143"/>
        <end position="162"/>
    </location>
</feature>
<dbReference type="Pfam" id="PF00241">
    <property type="entry name" value="Cofilin_ADF"/>
    <property type="match status" value="1"/>
</dbReference>
<evidence type="ECO:0000256" key="16">
    <source>
        <dbReference type="ARBA" id="ARBA00022475"/>
    </source>
</evidence>
<dbReference type="InterPro" id="IPR002108">
    <property type="entry name" value="ADF-H"/>
</dbReference>
<evidence type="ECO:0000256" key="29">
    <source>
        <dbReference type="PROSITE-ProRule" id="PRU00192"/>
    </source>
</evidence>
<proteinExistence type="inferred from homology"/>
<dbReference type="GO" id="GO:0030864">
    <property type="term" value="C:cortical actin cytoskeleton"/>
    <property type="evidence" value="ECO:0007669"/>
    <property type="project" value="TreeGrafter"/>
</dbReference>
<feature type="compositionally biased region" description="Basic and acidic residues" evidence="30">
    <location>
        <begin position="185"/>
        <end position="236"/>
    </location>
</feature>
<evidence type="ECO:0000256" key="24">
    <source>
        <dbReference type="ARBA" id="ARBA00023203"/>
    </source>
</evidence>
<evidence type="ECO:0000313" key="34">
    <source>
        <dbReference type="Proteomes" id="UP001178508"/>
    </source>
</evidence>
<dbReference type="FunFam" id="2.30.30.40:FF:000046">
    <property type="entry name" value="Drebrin-like protein isoform B"/>
    <property type="match status" value="1"/>
</dbReference>
<dbReference type="GO" id="GO:0030833">
    <property type="term" value="P:regulation of actin filament polymerization"/>
    <property type="evidence" value="ECO:0007669"/>
    <property type="project" value="TreeGrafter"/>
</dbReference>
<keyword evidence="22" id="KW-0175">Coiled coil</keyword>
<reference evidence="33" key="1">
    <citation type="submission" date="2023-08" db="EMBL/GenBank/DDBJ databases">
        <authorList>
            <person name="Alioto T."/>
            <person name="Alioto T."/>
            <person name="Gomez Garrido J."/>
        </authorList>
    </citation>
    <scope>NUCLEOTIDE SEQUENCE</scope>
</reference>
<evidence type="ECO:0000256" key="1">
    <source>
        <dbReference type="ARBA" id="ARBA00004145"/>
    </source>
</evidence>
<evidence type="ECO:0000256" key="30">
    <source>
        <dbReference type="SAM" id="MobiDB-lite"/>
    </source>
</evidence>
<evidence type="ECO:0000256" key="22">
    <source>
        <dbReference type="ARBA" id="ARBA00023054"/>
    </source>
</evidence>
<evidence type="ECO:0000256" key="6">
    <source>
        <dbReference type="ARBA" id="ARBA00004412"/>
    </source>
</evidence>
<dbReference type="GO" id="GO:0005884">
    <property type="term" value="C:actin filament"/>
    <property type="evidence" value="ECO:0007669"/>
    <property type="project" value="TreeGrafter"/>
</dbReference>
<sequence>MSVNLSKNGAALTSAFKEVVDEKSKTNWALFTYEGNSNDIRLAEKGDGGLEELVEELNSGKVMYAFCRVQDPNSGLPKYVLINWTGEGVNDARKGICANHVSSMASFLKGAHVTVNARAEEDVEPEVIMQKVAKASGANYSFHKESSSRFQDSGPQGPVGSVYQKTNAMSEIRKTNKDTFWAQAEKEEEKRRLEERRKADEERQRLEKERKDREAKEAAQRDKRDKERASQIEQQKKFQQQQEAVSREQEKQRWEEKEEQEPSQRRAGGRGESVEKANEAASLISQRTVNPREMFKQRERGITPSESDVPSVTPASPQPESDVDDGQTRCEYDEQEVTPQEQPKDEVPASNSYSQDAAHEEPPQEDTNSYQETAEEPLDKGICARALYDYQAADDTEISFDPDDIITGIEMIDEGWWRGYSPDGNFGMFPANYVELI</sequence>
<dbReference type="GO" id="GO:0030027">
    <property type="term" value="C:lamellipodium"/>
    <property type="evidence" value="ECO:0007669"/>
    <property type="project" value="UniProtKB-SubCell"/>
</dbReference>
<dbReference type="GO" id="GO:0002102">
    <property type="term" value="C:podosome"/>
    <property type="evidence" value="ECO:0007669"/>
    <property type="project" value="UniProtKB-SubCell"/>
</dbReference>
<dbReference type="GO" id="GO:0005769">
    <property type="term" value="C:early endosome"/>
    <property type="evidence" value="ECO:0007669"/>
    <property type="project" value="UniProtKB-SubCell"/>
</dbReference>
<dbReference type="GO" id="GO:0001726">
    <property type="term" value="C:ruffle"/>
    <property type="evidence" value="ECO:0007669"/>
    <property type="project" value="UniProtKB-SubCell"/>
</dbReference>
<dbReference type="GO" id="GO:0051015">
    <property type="term" value="F:actin filament binding"/>
    <property type="evidence" value="ECO:0007669"/>
    <property type="project" value="TreeGrafter"/>
</dbReference>
<dbReference type="SUPFAM" id="SSF55753">
    <property type="entry name" value="Actin depolymerizing proteins"/>
    <property type="match status" value="1"/>
</dbReference>
<dbReference type="InterPro" id="IPR036028">
    <property type="entry name" value="SH3-like_dom_sf"/>
</dbReference>
<comment type="subcellular location">
    <subcellularLocation>
        <location evidence="7">Cell membrane</location>
        <topology evidence="7">Peripheral membrane protein</topology>
        <orientation evidence="7">Cytoplasmic side</orientation>
    </subcellularLocation>
    <subcellularLocation>
        <location evidence="5">Cell projection</location>
        <location evidence="5">Dendrite</location>
    </subcellularLocation>
    <subcellularLocation>
        <location evidence="10">Cell projection</location>
        <location evidence="10">Lamellipodium</location>
    </subcellularLocation>
    <subcellularLocation>
        <location evidence="2">Cell projection</location>
        <location evidence="2">Podosome</location>
    </subcellularLocation>
    <subcellularLocation>
        <location evidence="8">Cell projection</location>
        <location evidence="8">Ruffle</location>
    </subcellularLocation>
    <subcellularLocation>
        <location evidence="12">Cytoplasm</location>
        <location evidence="12">Cell cortex</location>
    </subcellularLocation>
    <subcellularLocation>
        <location evidence="3">Cytoplasm</location>
        <location evidence="3">Cytoskeleton</location>
    </subcellularLocation>
    <subcellularLocation>
        <location evidence="11">Cytoplasm</location>
        <location evidence="11">Cytosol</location>
    </subcellularLocation>
    <subcellularLocation>
        <location evidence="1">Cytoplasmic vesicle</location>
        <location evidence="1">Clathrin-coated vesicle membrane</location>
        <topology evidence="1">Peripheral membrane protein</topology>
        <orientation evidence="1">Cytoplasmic side</orientation>
    </subcellularLocation>
    <subcellularLocation>
        <location evidence="6">Early endosome</location>
    </subcellularLocation>
    <subcellularLocation>
        <location evidence="4">Golgi apparatus membrane</location>
        <topology evidence="4">Peripheral membrane protein</topology>
        <orientation evidence="4">Cytoplasmic side</orientation>
    </subcellularLocation>
    <subcellularLocation>
        <location evidence="9">Perikaryon</location>
    </subcellularLocation>
    <subcellularLocation>
        <location evidence="28">Postsynaptic density</location>
    </subcellularLocation>
</comment>
<evidence type="ECO:0000256" key="2">
    <source>
        <dbReference type="ARBA" id="ARBA00004188"/>
    </source>
</evidence>
<name>A0AAV1G3X3_XYRNO</name>
<evidence type="ECO:0000256" key="27">
    <source>
        <dbReference type="ARBA" id="ARBA00023329"/>
    </source>
</evidence>
<dbReference type="GO" id="GO:0030427">
    <property type="term" value="C:site of polarized growth"/>
    <property type="evidence" value="ECO:0007669"/>
    <property type="project" value="TreeGrafter"/>
</dbReference>
<keyword evidence="16" id="KW-1003">Cell membrane</keyword>
<dbReference type="PROSITE" id="PS50002">
    <property type="entry name" value="SH3"/>
    <property type="match status" value="1"/>
</dbReference>
<evidence type="ECO:0000256" key="3">
    <source>
        <dbReference type="ARBA" id="ARBA00004245"/>
    </source>
</evidence>
<dbReference type="GO" id="GO:0014069">
    <property type="term" value="C:postsynaptic density"/>
    <property type="evidence" value="ECO:0007669"/>
    <property type="project" value="UniProtKB-SubCell"/>
</dbReference>
<evidence type="ECO:0000256" key="21">
    <source>
        <dbReference type="ARBA" id="ARBA00023034"/>
    </source>
</evidence>
<dbReference type="InterPro" id="IPR035717">
    <property type="entry name" value="Drebrin-like_SH3"/>
</dbReference>
<evidence type="ECO:0000256" key="18">
    <source>
        <dbReference type="ARBA" id="ARBA00022753"/>
    </source>
</evidence>
<evidence type="ECO:0000256" key="12">
    <source>
        <dbReference type="ARBA" id="ARBA00004544"/>
    </source>
</evidence>
<dbReference type="GO" id="GO:0030665">
    <property type="term" value="C:clathrin-coated vesicle membrane"/>
    <property type="evidence" value="ECO:0007669"/>
    <property type="project" value="UniProtKB-SubCell"/>
</dbReference>
<dbReference type="GO" id="GO:0061003">
    <property type="term" value="P:positive regulation of dendritic spine morphogenesis"/>
    <property type="evidence" value="ECO:0007669"/>
    <property type="project" value="TreeGrafter"/>
</dbReference>
<feature type="region of interest" description="Disordered" evidence="30">
    <location>
        <begin position="185"/>
        <end position="378"/>
    </location>
</feature>
<keyword evidence="23" id="KW-0472">Membrane</keyword>
<dbReference type="Gene3D" id="3.40.20.10">
    <property type="entry name" value="Severin"/>
    <property type="match status" value="1"/>
</dbReference>
<dbReference type="GO" id="GO:0005829">
    <property type="term" value="C:cytosol"/>
    <property type="evidence" value="ECO:0007669"/>
    <property type="project" value="UniProtKB-SubCell"/>
</dbReference>
<evidence type="ECO:0000259" key="31">
    <source>
        <dbReference type="PROSITE" id="PS50002"/>
    </source>
</evidence>
<evidence type="ECO:0000256" key="19">
    <source>
        <dbReference type="ARBA" id="ARBA00022949"/>
    </source>
</evidence>
<keyword evidence="15" id="KW-0813">Transport</keyword>
<evidence type="ECO:0000259" key="32">
    <source>
        <dbReference type="PROSITE" id="PS51263"/>
    </source>
</evidence>
<evidence type="ECO:0000256" key="10">
    <source>
        <dbReference type="ARBA" id="ARBA00004510"/>
    </source>
</evidence>
<dbReference type="GO" id="GO:0045211">
    <property type="term" value="C:postsynaptic membrane"/>
    <property type="evidence" value="ECO:0007669"/>
    <property type="project" value="TreeGrafter"/>
</dbReference>
<dbReference type="CDD" id="cd11960">
    <property type="entry name" value="SH3_Abp1_eu"/>
    <property type="match status" value="1"/>
</dbReference>
<dbReference type="GO" id="GO:0030425">
    <property type="term" value="C:dendrite"/>
    <property type="evidence" value="ECO:0007669"/>
    <property type="project" value="UniProtKB-SubCell"/>
</dbReference>
<dbReference type="SMART" id="SM00102">
    <property type="entry name" value="ADF"/>
    <property type="match status" value="1"/>
</dbReference>
<dbReference type="InterPro" id="IPR001452">
    <property type="entry name" value="SH3_domain"/>
</dbReference>
<keyword evidence="25" id="KW-0206">Cytoskeleton</keyword>
<dbReference type="PANTHER" id="PTHR10829">
    <property type="entry name" value="CORTACTIN AND DREBRIN"/>
    <property type="match status" value="1"/>
</dbReference>
<keyword evidence="19" id="KW-0965">Cell junction</keyword>
<evidence type="ECO:0000256" key="25">
    <source>
        <dbReference type="ARBA" id="ARBA00023212"/>
    </source>
</evidence>
<dbReference type="Gene3D" id="2.30.30.40">
    <property type="entry name" value="SH3 Domains"/>
    <property type="match status" value="1"/>
</dbReference>
<evidence type="ECO:0000256" key="9">
    <source>
        <dbReference type="ARBA" id="ARBA00004484"/>
    </source>
</evidence>
<keyword evidence="18" id="KW-0967">Endosome</keyword>
<dbReference type="AlphaFoldDB" id="A0AAV1G3X3"/>
<comment type="similarity">
    <text evidence="13">Belongs to the ABP1 family.</text>
</comment>
<gene>
    <name evidence="33" type="ORF">XNOV1_A018488</name>
</gene>
<keyword evidence="24" id="KW-0009">Actin-binding</keyword>
<keyword evidence="17" id="KW-0963">Cytoplasm</keyword>
<evidence type="ECO:0000256" key="8">
    <source>
        <dbReference type="ARBA" id="ARBA00004466"/>
    </source>
</evidence>
<evidence type="ECO:0000256" key="13">
    <source>
        <dbReference type="ARBA" id="ARBA00011039"/>
    </source>
</evidence>
<keyword evidence="20" id="KW-0770">Synapse</keyword>
<evidence type="ECO:0000256" key="15">
    <source>
        <dbReference type="ARBA" id="ARBA00022448"/>
    </source>
</evidence>
<feature type="compositionally biased region" description="Basic and acidic residues" evidence="30">
    <location>
        <begin position="245"/>
        <end position="264"/>
    </location>
</feature>
<dbReference type="GO" id="GO:0048812">
    <property type="term" value="P:neuron projection morphogenesis"/>
    <property type="evidence" value="ECO:0007669"/>
    <property type="project" value="TreeGrafter"/>
</dbReference>
<keyword evidence="14 29" id="KW-0728">SH3 domain</keyword>
<feature type="domain" description="ADF-H" evidence="32">
    <location>
        <begin position="2"/>
        <end position="133"/>
    </location>
</feature>
<dbReference type="PROSITE" id="PS51263">
    <property type="entry name" value="ADF_H"/>
    <property type="match status" value="1"/>
</dbReference>
<dbReference type="Pfam" id="PF14604">
    <property type="entry name" value="SH3_9"/>
    <property type="match status" value="1"/>
</dbReference>
<feature type="compositionally biased region" description="Polar residues" evidence="30">
    <location>
        <begin position="304"/>
        <end position="319"/>
    </location>
</feature>
<dbReference type="GO" id="GO:0043204">
    <property type="term" value="C:perikaryon"/>
    <property type="evidence" value="ECO:0007669"/>
    <property type="project" value="UniProtKB-SubCell"/>
</dbReference>
<accession>A0AAV1G3X3</accession>
<dbReference type="GO" id="GO:0098974">
    <property type="term" value="P:postsynaptic actin cytoskeleton organization"/>
    <property type="evidence" value="ECO:0007669"/>
    <property type="project" value="TreeGrafter"/>
</dbReference>
<dbReference type="SUPFAM" id="SSF50044">
    <property type="entry name" value="SH3-domain"/>
    <property type="match status" value="1"/>
</dbReference>
<dbReference type="PANTHER" id="PTHR10829:SF12">
    <property type="entry name" value="DREBRIN-LIKE PROTEIN"/>
    <property type="match status" value="1"/>
</dbReference>
<dbReference type="PRINTS" id="PR00452">
    <property type="entry name" value="SH3DOMAIN"/>
</dbReference>
<evidence type="ECO:0000256" key="17">
    <source>
        <dbReference type="ARBA" id="ARBA00022490"/>
    </source>
</evidence>
<dbReference type="GO" id="GO:0000139">
    <property type="term" value="C:Golgi membrane"/>
    <property type="evidence" value="ECO:0007669"/>
    <property type="project" value="UniProtKB-SubCell"/>
</dbReference>
<evidence type="ECO:0000256" key="4">
    <source>
        <dbReference type="ARBA" id="ARBA00004255"/>
    </source>
</evidence>
<evidence type="ECO:0000256" key="20">
    <source>
        <dbReference type="ARBA" id="ARBA00023018"/>
    </source>
</evidence>
<evidence type="ECO:0000313" key="33">
    <source>
        <dbReference type="EMBL" id="CAJ1067890.1"/>
    </source>
</evidence>
<evidence type="ECO:0000256" key="28">
    <source>
        <dbReference type="ARBA" id="ARBA00034105"/>
    </source>
</evidence>
<evidence type="ECO:0000256" key="11">
    <source>
        <dbReference type="ARBA" id="ARBA00004514"/>
    </source>
</evidence>
<keyword evidence="27" id="KW-0968">Cytoplasmic vesicle</keyword>
<evidence type="ECO:0000256" key="26">
    <source>
        <dbReference type="ARBA" id="ARBA00023273"/>
    </source>
</evidence>